<dbReference type="InterPro" id="IPR036388">
    <property type="entry name" value="WH-like_DNA-bd_sf"/>
</dbReference>
<dbReference type="SUPFAM" id="SSF101967">
    <property type="entry name" value="Adhesin YadA, collagen-binding domain"/>
    <property type="match status" value="1"/>
</dbReference>
<dbReference type="Gene3D" id="2.60.40.4050">
    <property type="match status" value="1"/>
</dbReference>
<keyword evidence="2" id="KW-0472">Membrane</keyword>
<dbReference type="InterPro" id="IPR008640">
    <property type="entry name" value="Adhesin_Head_dom"/>
</dbReference>
<evidence type="ECO:0000259" key="3">
    <source>
        <dbReference type="PROSITE" id="PS51688"/>
    </source>
</evidence>
<keyword evidence="5" id="KW-1185">Reference proteome</keyword>
<dbReference type="Proteomes" id="UP001207918">
    <property type="component" value="Unassembled WGS sequence"/>
</dbReference>
<name>A0ABT3PK33_9BACT</name>
<proteinExistence type="predicted"/>
<dbReference type="Pfam" id="PF13884">
    <property type="entry name" value="Peptidase_S74"/>
    <property type="match status" value="1"/>
</dbReference>
<feature type="coiled-coil region" evidence="1">
    <location>
        <begin position="422"/>
        <end position="459"/>
    </location>
</feature>
<feature type="transmembrane region" description="Helical" evidence="2">
    <location>
        <begin position="465"/>
        <end position="487"/>
    </location>
</feature>
<gene>
    <name evidence="4" type="ORF">J6I44_04630</name>
</gene>
<keyword evidence="1" id="KW-0175">Coiled coil</keyword>
<reference evidence="4 5" key="1">
    <citation type="submission" date="2021-03" db="EMBL/GenBank/DDBJ databases">
        <title>Aliifodinibius sp. nov., a new bacterium isolated from saline soil.</title>
        <authorList>
            <person name="Galisteo C."/>
            <person name="De La Haba R."/>
            <person name="Sanchez-Porro C."/>
            <person name="Ventosa A."/>
        </authorList>
    </citation>
    <scope>NUCLEOTIDE SEQUENCE [LARGE SCALE GENOMIC DNA]</scope>
    <source>
        <strain evidence="4 5">1BSP15-2V2</strain>
    </source>
</reference>
<dbReference type="InterPro" id="IPR030392">
    <property type="entry name" value="S74_ICA"/>
</dbReference>
<dbReference type="Pfam" id="PF05658">
    <property type="entry name" value="YadA_head"/>
    <property type="match status" value="7"/>
</dbReference>
<dbReference type="InterPro" id="IPR011049">
    <property type="entry name" value="Serralysin-like_metalloprot_C"/>
</dbReference>
<feature type="transmembrane region" description="Helical" evidence="2">
    <location>
        <begin position="20"/>
        <end position="40"/>
    </location>
</feature>
<evidence type="ECO:0000313" key="5">
    <source>
        <dbReference type="Proteomes" id="UP001207918"/>
    </source>
</evidence>
<protein>
    <submittedName>
        <fullName evidence="4">Tail fiber domain-containing protein</fullName>
    </submittedName>
</protein>
<comment type="caution">
    <text evidence="4">The sequence shown here is derived from an EMBL/GenBank/DDBJ whole genome shotgun (WGS) entry which is preliminary data.</text>
</comment>
<sequence>MKKLKQYISTEASTYSNSYVSAIPLFISVLMFLSASLLIFPEDSDAQTTPLKVFVNADGDTVFVLNEGGGLNAGKLGNLDGQGATSVALGAFPTATGENAVAIGVVSQAIGQNAVALGAAKAQGDLSAALGSGPEALGEGSIALGRRTDAIGKYATSMGFETRAVGEIATAMGDRSTAGGDHSIASGLRASAIGPEAVSLGHITTAKGGQSVAMGFKTEATGIRSVALGGHTHATADYSIATGRMAEATAPEAISMGHLTKANGGQSVAMGFKTTATGTRSVALGDHTTAATKHSLSIGTFNQANTSADNTLFVAGNGSGGPDALVLDYSGDMTIAGSVTENSDRRLKSNIKPLEANVLEKLEHINPVRYRFKDRLNHSEDVQIGLLAQEVQEQFPELVNRGEGDYLGISYTKFTAVLLKGLQEQQTKIENFQTKLAHVNQLKTRIAKLEKRNQQQQWLANKSSISASGILVLLLLVGGMVMLTRLFKEVNNY</sequence>
<organism evidence="4 5">
    <name type="scientific">Fodinibius salsisoli</name>
    <dbReference type="NCBI Taxonomy" id="2820877"/>
    <lineage>
        <taxon>Bacteria</taxon>
        <taxon>Pseudomonadati</taxon>
        <taxon>Balneolota</taxon>
        <taxon>Balneolia</taxon>
        <taxon>Balneolales</taxon>
        <taxon>Balneolaceae</taxon>
        <taxon>Fodinibius</taxon>
    </lineage>
</organism>
<keyword evidence="2" id="KW-0812">Transmembrane</keyword>
<evidence type="ECO:0000313" key="4">
    <source>
        <dbReference type="EMBL" id="MCW9706123.1"/>
    </source>
</evidence>
<dbReference type="PROSITE" id="PS51688">
    <property type="entry name" value="ICA"/>
    <property type="match status" value="1"/>
</dbReference>
<evidence type="ECO:0000256" key="1">
    <source>
        <dbReference type="SAM" id="Coils"/>
    </source>
</evidence>
<dbReference type="Gene3D" id="1.10.10.10">
    <property type="entry name" value="Winged helix-like DNA-binding domain superfamily/Winged helix DNA-binding domain"/>
    <property type="match status" value="1"/>
</dbReference>
<evidence type="ECO:0000256" key="2">
    <source>
        <dbReference type="SAM" id="Phobius"/>
    </source>
</evidence>
<dbReference type="RefSeq" id="WP_265764818.1">
    <property type="nucleotide sequence ID" value="NZ_JAGGJA010000002.1"/>
</dbReference>
<dbReference type="EMBL" id="JAGGJA010000002">
    <property type="protein sequence ID" value="MCW9706123.1"/>
    <property type="molecule type" value="Genomic_DNA"/>
</dbReference>
<accession>A0ABT3PK33</accession>
<dbReference type="CDD" id="cd12820">
    <property type="entry name" value="LbR_YadA-like"/>
    <property type="match status" value="2"/>
</dbReference>
<feature type="domain" description="Peptidase S74" evidence="3">
    <location>
        <begin position="343"/>
        <end position="436"/>
    </location>
</feature>
<keyword evidence="2" id="KW-1133">Transmembrane helix</keyword>
<dbReference type="Gene3D" id="2.150.10.10">
    <property type="entry name" value="Serralysin-like metalloprotease, C-terminal"/>
    <property type="match status" value="2"/>
</dbReference>